<dbReference type="EMBL" id="CP001472">
    <property type="protein sequence ID" value="ACO33876.1"/>
    <property type="molecule type" value="Genomic_DNA"/>
</dbReference>
<evidence type="ECO:0000313" key="1">
    <source>
        <dbReference type="EMBL" id="ACO33876.1"/>
    </source>
</evidence>
<dbReference type="Proteomes" id="UP000002207">
    <property type="component" value="Chromosome"/>
</dbReference>
<dbReference type="InParanoid" id="C1F8M6"/>
<organism evidence="1 2">
    <name type="scientific">Acidobacterium capsulatum (strain ATCC 51196 / DSM 11244 / BCRC 80197 / JCM 7670 / NBRC 15755 / NCIMB 13165 / 161)</name>
    <dbReference type="NCBI Taxonomy" id="240015"/>
    <lineage>
        <taxon>Bacteria</taxon>
        <taxon>Pseudomonadati</taxon>
        <taxon>Acidobacteriota</taxon>
        <taxon>Terriglobia</taxon>
        <taxon>Terriglobales</taxon>
        <taxon>Acidobacteriaceae</taxon>
        <taxon>Acidobacterium</taxon>
    </lineage>
</organism>
<dbReference type="KEGG" id="aca:ACP_0154"/>
<accession>C1F8M6</accession>
<gene>
    <name evidence="1" type="ordered locus">ACP_0154</name>
</gene>
<protein>
    <submittedName>
        <fullName evidence="1">Uncharacterized protein</fullName>
    </submittedName>
</protein>
<sequence>MHTNHKDYFSPSALFHFNKNNRNPSTRSFSGISSEKLINIPWTNL</sequence>
<evidence type="ECO:0000313" key="2">
    <source>
        <dbReference type="Proteomes" id="UP000002207"/>
    </source>
</evidence>
<name>C1F8M6_ACIC5</name>
<dbReference type="AlphaFoldDB" id="C1F8M6"/>
<dbReference type="STRING" id="240015.ACP_0154"/>
<proteinExistence type="predicted"/>
<dbReference type="HOGENOM" id="CLU_3194844_0_0_0"/>
<keyword evidence="2" id="KW-1185">Reference proteome</keyword>
<reference evidence="1 2" key="1">
    <citation type="journal article" date="2009" name="Appl. Environ. Microbiol.">
        <title>Three genomes from the phylum Acidobacteria provide insight into the lifestyles of these microorganisms in soils.</title>
        <authorList>
            <person name="Ward N.L."/>
            <person name="Challacombe J.F."/>
            <person name="Janssen P.H."/>
            <person name="Henrissat B."/>
            <person name="Coutinho P.M."/>
            <person name="Wu M."/>
            <person name="Xie G."/>
            <person name="Haft D.H."/>
            <person name="Sait M."/>
            <person name="Badger J."/>
            <person name="Barabote R.D."/>
            <person name="Bradley B."/>
            <person name="Brettin T.S."/>
            <person name="Brinkac L.M."/>
            <person name="Bruce D."/>
            <person name="Creasy T."/>
            <person name="Daugherty S.C."/>
            <person name="Davidsen T.M."/>
            <person name="DeBoy R.T."/>
            <person name="Detter J.C."/>
            <person name="Dodson R.J."/>
            <person name="Durkin A.S."/>
            <person name="Ganapathy A."/>
            <person name="Gwinn-Giglio M."/>
            <person name="Han C.S."/>
            <person name="Khouri H."/>
            <person name="Kiss H."/>
            <person name="Kothari S.P."/>
            <person name="Madupu R."/>
            <person name="Nelson K.E."/>
            <person name="Nelson W.C."/>
            <person name="Paulsen I."/>
            <person name="Penn K."/>
            <person name="Ren Q."/>
            <person name="Rosovitz M.J."/>
            <person name="Selengut J.D."/>
            <person name="Shrivastava S."/>
            <person name="Sullivan S.A."/>
            <person name="Tapia R."/>
            <person name="Thompson L.S."/>
            <person name="Watkins K.L."/>
            <person name="Yang Q."/>
            <person name="Yu C."/>
            <person name="Zafar N."/>
            <person name="Zhou L."/>
            <person name="Kuske C.R."/>
        </authorList>
    </citation>
    <scope>NUCLEOTIDE SEQUENCE [LARGE SCALE GENOMIC DNA]</scope>
    <source>
        <strain evidence="2">ATCC 51196 / DSM 11244 / BCRC 80197 / JCM 7670 / NBRC 15755 / NCIMB 13165 / 161</strain>
    </source>
</reference>